<protein>
    <submittedName>
        <fullName evidence="3">Uncharacterized protein</fullName>
    </submittedName>
</protein>
<proteinExistence type="predicted"/>
<dbReference type="EMBL" id="CACRTW010000025">
    <property type="protein sequence ID" value="VYU11162.1"/>
    <property type="molecule type" value="Genomic_DNA"/>
</dbReference>
<reference evidence="3" key="1">
    <citation type="submission" date="2019-11" db="EMBL/GenBank/DDBJ databases">
        <authorList>
            <person name="Feng L."/>
        </authorList>
    </citation>
    <scope>NUCLEOTIDE SEQUENCE</scope>
    <source>
        <strain evidence="3">CaerofaciensLFYP39</strain>
    </source>
</reference>
<feature type="compositionally biased region" description="Low complexity" evidence="1">
    <location>
        <begin position="41"/>
        <end position="54"/>
    </location>
</feature>
<evidence type="ECO:0000256" key="2">
    <source>
        <dbReference type="SAM" id="Phobius"/>
    </source>
</evidence>
<feature type="region of interest" description="Disordered" evidence="1">
    <location>
        <begin position="40"/>
        <end position="64"/>
    </location>
</feature>
<sequence length="64" mass="6550">MDLSSMFDGLGSSVVAAIAGALVTALVSVPVSYKAGQRSVKQSQKAGKGSKQIQVGVVNERNDN</sequence>
<name>A0A6N3C572_9ACTN</name>
<keyword evidence="2" id="KW-0472">Membrane</keyword>
<organism evidence="3">
    <name type="scientific">Collinsella aerofaciens</name>
    <dbReference type="NCBI Taxonomy" id="74426"/>
    <lineage>
        <taxon>Bacteria</taxon>
        <taxon>Bacillati</taxon>
        <taxon>Actinomycetota</taxon>
        <taxon>Coriobacteriia</taxon>
        <taxon>Coriobacteriales</taxon>
        <taxon>Coriobacteriaceae</taxon>
        <taxon>Collinsella</taxon>
    </lineage>
</organism>
<gene>
    <name evidence="3" type="ORF">CALFYP39_01450</name>
</gene>
<dbReference type="AlphaFoldDB" id="A0A6N3C572"/>
<evidence type="ECO:0000313" key="3">
    <source>
        <dbReference type="EMBL" id="VYU11162.1"/>
    </source>
</evidence>
<keyword evidence="2" id="KW-0812">Transmembrane</keyword>
<feature type="transmembrane region" description="Helical" evidence="2">
    <location>
        <begin position="12"/>
        <end position="33"/>
    </location>
</feature>
<keyword evidence="2" id="KW-1133">Transmembrane helix</keyword>
<accession>A0A6N3C572</accession>
<evidence type="ECO:0000256" key="1">
    <source>
        <dbReference type="SAM" id="MobiDB-lite"/>
    </source>
</evidence>